<dbReference type="SUPFAM" id="SSF69593">
    <property type="entry name" value="Glycerol-3-phosphate (1)-acyltransferase"/>
    <property type="match status" value="1"/>
</dbReference>
<dbReference type="CDD" id="cd07990">
    <property type="entry name" value="LPLAT_LCLAT1-like"/>
    <property type="match status" value="1"/>
</dbReference>
<keyword evidence="5" id="KW-0808">Transferase</keyword>
<dbReference type="InterPro" id="IPR032098">
    <property type="entry name" value="Acyltransf_C"/>
</dbReference>
<evidence type="ECO:0000256" key="6">
    <source>
        <dbReference type="ARBA" id="ARBA00023315"/>
    </source>
</evidence>
<organism evidence="10 11">
    <name type="scientific">Sphagnum troendelagicum</name>
    <dbReference type="NCBI Taxonomy" id="128251"/>
    <lineage>
        <taxon>Eukaryota</taxon>
        <taxon>Viridiplantae</taxon>
        <taxon>Streptophyta</taxon>
        <taxon>Embryophyta</taxon>
        <taxon>Bryophyta</taxon>
        <taxon>Sphagnophytina</taxon>
        <taxon>Sphagnopsida</taxon>
        <taxon>Sphagnales</taxon>
        <taxon>Sphagnaceae</taxon>
        <taxon>Sphagnum</taxon>
    </lineage>
</organism>
<dbReference type="Proteomes" id="UP001497512">
    <property type="component" value="Chromosome 10"/>
</dbReference>
<keyword evidence="8" id="KW-1133">Transmembrane helix</keyword>
<dbReference type="EC" id="2.3.1.51" evidence="4"/>
<proteinExistence type="inferred from homology"/>
<comment type="similarity">
    <text evidence="3">Belongs to the 1-acyl-sn-glycerol-3-phosphate acyltransferase family.</text>
</comment>
<feature type="transmembrane region" description="Helical" evidence="8">
    <location>
        <begin position="106"/>
        <end position="122"/>
    </location>
</feature>
<keyword evidence="8" id="KW-0812">Transmembrane</keyword>
<feature type="domain" description="Phospholipid/glycerol acyltransferase" evidence="9">
    <location>
        <begin position="143"/>
        <end position="265"/>
    </location>
</feature>
<feature type="region of interest" description="Disordered" evidence="7">
    <location>
        <begin position="16"/>
        <end position="38"/>
    </location>
</feature>
<evidence type="ECO:0000256" key="4">
    <source>
        <dbReference type="ARBA" id="ARBA00013211"/>
    </source>
</evidence>
<dbReference type="EMBL" id="OZ019902">
    <property type="protein sequence ID" value="CAK9194823.1"/>
    <property type="molecule type" value="Genomic_DNA"/>
</dbReference>
<evidence type="ECO:0000256" key="1">
    <source>
        <dbReference type="ARBA" id="ARBA00001141"/>
    </source>
</evidence>
<keyword evidence="8" id="KW-0472">Membrane</keyword>
<dbReference type="SMART" id="SM00563">
    <property type="entry name" value="PlsC"/>
    <property type="match status" value="1"/>
</dbReference>
<evidence type="ECO:0000256" key="5">
    <source>
        <dbReference type="ARBA" id="ARBA00022679"/>
    </source>
</evidence>
<dbReference type="Pfam" id="PF16076">
    <property type="entry name" value="Acyltransf_C"/>
    <property type="match status" value="1"/>
</dbReference>
<evidence type="ECO:0000256" key="3">
    <source>
        <dbReference type="ARBA" id="ARBA00008655"/>
    </source>
</evidence>
<feature type="transmembrane region" description="Helical" evidence="8">
    <location>
        <begin position="362"/>
        <end position="382"/>
    </location>
</feature>
<name>A0ABP0TFP2_9BRYO</name>
<evidence type="ECO:0000256" key="2">
    <source>
        <dbReference type="ARBA" id="ARBA00004728"/>
    </source>
</evidence>
<dbReference type="InterPro" id="IPR002123">
    <property type="entry name" value="Plipid/glycerol_acylTrfase"/>
</dbReference>
<evidence type="ECO:0000313" key="11">
    <source>
        <dbReference type="Proteomes" id="UP001497512"/>
    </source>
</evidence>
<evidence type="ECO:0000313" key="10">
    <source>
        <dbReference type="EMBL" id="CAK9194823.1"/>
    </source>
</evidence>
<dbReference type="PANTHER" id="PTHR10983">
    <property type="entry name" value="1-ACYLGLYCEROL-3-PHOSPHATE ACYLTRANSFERASE-RELATED"/>
    <property type="match status" value="1"/>
</dbReference>
<reference evidence="10" key="1">
    <citation type="submission" date="2024-02" db="EMBL/GenBank/DDBJ databases">
        <authorList>
            <consortium name="ELIXIR-Norway"/>
            <consortium name="Elixir Norway"/>
        </authorList>
    </citation>
    <scope>NUCLEOTIDE SEQUENCE</scope>
</reference>
<gene>
    <name evidence="10" type="ORF">CSSPTR1EN2_LOCUS2718</name>
</gene>
<dbReference type="PANTHER" id="PTHR10983:SF16">
    <property type="entry name" value="LYSOCARDIOLIPIN ACYLTRANSFERASE 1"/>
    <property type="match status" value="1"/>
</dbReference>
<evidence type="ECO:0000256" key="8">
    <source>
        <dbReference type="SAM" id="Phobius"/>
    </source>
</evidence>
<evidence type="ECO:0000256" key="7">
    <source>
        <dbReference type="SAM" id="MobiDB-lite"/>
    </source>
</evidence>
<feature type="transmembrane region" description="Helical" evidence="8">
    <location>
        <begin position="66"/>
        <end position="86"/>
    </location>
</feature>
<feature type="compositionally biased region" description="Low complexity" evidence="7">
    <location>
        <begin position="20"/>
        <end position="35"/>
    </location>
</feature>
<accession>A0ABP0TFP2</accession>
<keyword evidence="6" id="KW-0012">Acyltransferase</keyword>
<dbReference type="Pfam" id="PF01553">
    <property type="entry name" value="Acyltransferase"/>
    <property type="match status" value="1"/>
</dbReference>
<protein>
    <recommendedName>
        <fullName evidence="4">1-acylglycerol-3-phosphate O-acyltransferase</fullName>
        <ecNumber evidence="4">2.3.1.51</ecNumber>
    </recommendedName>
</protein>
<comment type="catalytic activity">
    <reaction evidence="1">
        <text>a 1-acyl-sn-glycero-3-phosphate + an acyl-CoA = a 1,2-diacyl-sn-glycero-3-phosphate + CoA</text>
        <dbReference type="Rhea" id="RHEA:19709"/>
        <dbReference type="ChEBI" id="CHEBI:57287"/>
        <dbReference type="ChEBI" id="CHEBI:57970"/>
        <dbReference type="ChEBI" id="CHEBI:58342"/>
        <dbReference type="ChEBI" id="CHEBI:58608"/>
        <dbReference type="EC" id="2.3.1.51"/>
    </reaction>
</comment>
<comment type="pathway">
    <text evidence="2">Phospholipid metabolism; CDP-diacylglycerol biosynthesis; CDP-diacylglycerol from sn-glycerol 3-phosphate: step 2/3.</text>
</comment>
<keyword evidence="11" id="KW-1185">Reference proteome</keyword>
<feature type="transmembrane region" description="Helical" evidence="8">
    <location>
        <begin position="388"/>
        <end position="405"/>
    </location>
</feature>
<evidence type="ECO:0000259" key="9">
    <source>
        <dbReference type="SMART" id="SM00563"/>
    </source>
</evidence>
<sequence>MDGAFVSPENVEAVNEFAQQEDPSSQDPSPPSSESLLDHNKKSSVLYSSQASDKKMSYRPLTPLRIVRGVFCLIVLLFSSLMPLLIVAPPSFLTLRLISVHYSRQATSFFLAGWLSLWPFFFEKINQTKVVFAGDKVPHDNRVLISCNHRTEVDWMYIWDLAIRKGKIGFCKYAVKSSVRNVPIFGWAFWVFEFLMLERKWDVDKPVIESYLKTFMDPADPLWLVIFPEGTDFTEKKRDRGNLFAKENGLPELTNVLQPRTRGFVTCLSHLRPSLDAVYDLTIGYKDRCPSFSDNLFGTDPAEVHIHINRIQLADIPESEERLSEWVYKLFLEKDQMLAEFSRNGHFPNSGEIEENLSTPMCIFNCLLFTVPWLFVLYYIFISTWLQVYTVISFLTLTICTFLDWKTSPIFSWMQATKKLV</sequence>